<evidence type="ECO:0000313" key="3">
    <source>
        <dbReference type="Proteomes" id="UP001254488"/>
    </source>
</evidence>
<evidence type="ECO:0000313" key="2">
    <source>
        <dbReference type="EMBL" id="MDT0554665.1"/>
    </source>
</evidence>
<accession>A0ABU2YBQ7</accession>
<feature type="transmembrane region" description="Helical" evidence="1">
    <location>
        <begin position="70"/>
        <end position="90"/>
    </location>
</feature>
<organism evidence="2 3">
    <name type="scientific">Patiriisocius hiemis</name>
    <dbReference type="NCBI Taxonomy" id="3075604"/>
    <lineage>
        <taxon>Bacteria</taxon>
        <taxon>Pseudomonadati</taxon>
        <taxon>Bacteroidota</taxon>
        <taxon>Flavobacteriia</taxon>
        <taxon>Flavobacteriales</taxon>
        <taxon>Flavobacteriaceae</taxon>
        <taxon>Patiriisocius</taxon>
    </lineage>
</organism>
<feature type="transmembrane region" description="Helical" evidence="1">
    <location>
        <begin position="295"/>
        <end position="313"/>
    </location>
</feature>
<proteinExistence type="predicted"/>
<keyword evidence="1" id="KW-0472">Membrane</keyword>
<dbReference type="InterPro" id="IPR007163">
    <property type="entry name" value="VCA0040-like"/>
</dbReference>
<name>A0ABU2YBQ7_9FLAO</name>
<reference evidence="2 3" key="1">
    <citation type="submission" date="2023-09" db="EMBL/GenBank/DDBJ databases">
        <authorList>
            <person name="Rey-Velasco X."/>
        </authorList>
    </citation>
    <scope>NUCLEOTIDE SEQUENCE [LARGE SCALE GENOMIC DNA]</scope>
    <source>
        <strain evidence="2 3">W242</strain>
    </source>
</reference>
<comment type="caution">
    <text evidence="2">The sequence shown here is derived from an EMBL/GenBank/DDBJ whole genome shotgun (WGS) entry which is preliminary data.</text>
</comment>
<dbReference type="Proteomes" id="UP001254488">
    <property type="component" value="Unassembled WGS sequence"/>
</dbReference>
<keyword evidence="1" id="KW-0812">Transmembrane</keyword>
<dbReference type="Pfam" id="PF04018">
    <property type="entry name" value="VCA0040-like"/>
    <property type="match status" value="1"/>
</dbReference>
<keyword evidence="3" id="KW-1185">Reference proteome</keyword>
<dbReference type="RefSeq" id="WP_311331625.1">
    <property type="nucleotide sequence ID" value="NZ_JAVRHZ010000001.1"/>
</dbReference>
<dbReference type="PANTHER" id="PTHR37308">
    <property type="entry name" value="INTEGRAL MEMBRANE PROTEIN"/>
    <property type="match status" value="1"/>
</dbReference>
<dbReference type="PANTHER" id="PTHR37308:SF1">
    <property type="entry name" value="POLYPRENYL-PHOSPHATE TRANSPORTER"/>
    <property type="match status" value="1"/>
</dbReference>
<feature type="transmembrane region" description="Helical" evidence="1">
    <location>
        <begin position="156"/>
        <end position="186"/>
    </location>
</feature>
<feature type="transmembrane region" description="Helical" evidence="1">
    <location>
        <begin position="206"/>
        <end position="231"/>
    </location>
</feature>
<protein>
    <submittedName>
        <fullName evidence="2">DUF368 domain-containing protein</fullName>
    </submittedName>
</protein>
<keyword evidence="1" id="KW-1133">Transmembrane helix</keyword>
<feature type="transmembrane region" description="Helical" evidence="1">
    <location>
        <begin position="102"/>
        <end position="120"/>
    </location>
</feature>
<feature type="transmembrane region" description="Helical" evidence="1">
    <location>
        <begin position="126"/>
        <end position="144"/>
    </location>
</feature>
<dbReference type="EMBL" id="JAVRHZ010000001">
    <property type="protein sequence ID" value="MDT0554665.1"/>
    <property type="molecule type" value="Genomic_DNA"/>
</dbReference>
<gene>
    <name evidence="2" type="ORF">RM538_01515</name>
</gene>
<evidence type="ECO:0000256" key="1">
    <source>
        <dbReference type="SAM" id="Phobius"/>
    </source>
</evidence>
<sequence length="323" mass="35576">MQPRSFIQYLLITAKGLAMGAADVVPGVSGGTIAFISGIYEELIETIHKLDFKLFKVWKREGLKIAWKQYNLSFLVALFLGIAISILSLAKVITWLLENKPVLVWSFFFGLVIASILYVGKQITVWNIKVVIAIVLAAGIAYYITLAKPIGSPESIWFLFFAGFIAIIAMILPGISGAFILLLLGAYQPVIGALDDLSTGLSTMDWGIISQAVVKIGVFMLGAIVGLKAFSSVLNWLFKNHKNIILATLTGFMIGALNKIWPWKKVLEFRVSHDGDKVPFLEKSILPNAYEGEPMVLTAILFMVIGFLTIFLLEKVANKTKTE</sequence>